<dbReference type="PANTHER" id="PTHR48011">
    <property type="entry name" value="CCR4-NOT TRANSCRIPTIONAL COMPLEX SUBUNIT CAF120-RELATED"/>
    <property type="match status" value="1"/>
</dbReference>
<evidence type="ECO:0000259" key="1">
    <source>
        <dbReference type="PROSITE" id="PS50011"/>
    </source>
</evidence>
<evidence type="ECO:0000313" key="3">
    <source>
        <dbReference type="Proteomes" id="UP001293254"/>
    </source>
</evidence>
<dbReference type="GO" id="GO:0007165">
    <property type="term" value="P:signal transduction"/>
    <property type="evidence" value="ECO:0007669"/>
    <property type="project" value="TreeGrafter"/>
</dbReference>
<protein>
    <submittedName>
        <fullName evidence="2">Mitogen-activated protein kinase kinase kinase</fullName>
    </submittedName>
</protein>
<dbReference type="InterPro" id="IPR052751">
    <property type="entry name" value="Plant_MAPKKK"/>
</dbReference>
<feature type="domain" description="Protein kinase" evidence="1">
    <location>
        <begin position="18"/>
        <end position="297"/>
    </location>
</feature>
<dbReference type="Proteomes" id="UP001293254">
    <property type="component" value="Unassembled WGS sequence"/>
</dbReference>
<dbReference type="GO" id="GO:0004672">
    <property type="term" value="F:protein kinase activity"/>
    <property type="evidence" value="ECO:0007669"/>
    <property type="project" value="InterPro"/>
</dbReference>
<dbReference type="Gene3D" id="1.10.510.10">
    <property type="entry name" value="Transferase(Phosphotransferase) domain 1"/>
    <property type="match status" value="1"/>
</dbReference>
<gene>
    <name evidence="2" type="ORF">Salat_0004000</name>
</gene>
<dbReference type="EMBL" id="JACGWO010000001">
    <property type="protein sequence ID" value="KAK4436701.1"/>
    <property type="molecule type" value="Genomic_DNA"/>
</dbReference>
<dbReference type="SUPFAM" id="SSF56112">
    <property type="entry name" value="Protein kinase-like (PK-like)"/>
    <property type="match status" value="1"/>
</dbReference>
<organism evidence="2 3">
    <name type="scientific">Sesamum alatum</name>
    <dbReference type="NCBI Taxonomy" id="300844"/>
    <lineage>
        <taxon>Eukaryota</taxon>
        <taxon>Viridiplantae</taxon>
        <taxon>Streptophyta</taxon>
        <taxon>Embryophyta</taxon>
        <taxon>Tracheophyta</taxon>
        <taxon>Spermatophyta</taxon>
        <taxon>Magnoliopsida</taxon>
        <taxon>eudicotyledons</taxon>
        <taxon>Gunneridae</taxon>
        <taxon>Pentapetalae</taxon>
        <taxon>asterids</taxon>
        <taxon>lamiids</taxon>
        <taxon>Lamiales</taxon>
        <taxon>Pedaliaceae</taxon>
        <taxon>Sesamum</taxon>
    </lineage>
</organism>
<keyword evidence="2" id="KW-0808">Transferase</keyword>
<dbReference type="AlphaFoldDB" id="A0AAE2CW12"/>
<reference evidence="2" key="2">
    <citation type="journal article" date="2024" name="Plant">
        <title>Genomic evolution and insights into agronomic trait innovations of Sesamum species.</title>
        <authorList>
            <person name="Miao H."/>
            <person name="Wang L."/>
            <person name="Qu L."/>
            <person name="Liu H."/>
            <person name="Sun Y."/>
            <person name="Le M."/>
            <person name="Wang Q."/>
            <person name="Wei S."/>
            <person name="Zheng Y."/>
            <person name="Lin W."/>
            <person name="Duan Y."/>
            <person name="Cao H."/>
            <person name="Xiong S."/>
            <person name="Wang X."/>
            <person name="Wei L."/>
            <person name="Li C."/>
            <person name="Ma Q."/>
            <person name="Ju M."/>
            <person name="Zhao R."/>
            <person name="Li G."/>
            <person name="Mu C."/>
            <person name="Tian Q."/>
            <person name="Mei H."/>
            <person name="Zhang T."/>
            <person name="Gao T."/>
            <person name="Zhang H."/>
        </authorList>
    </citation>
    <scope>NUCLEOTIDE SEQUENCE</scope>
    <source>
        <strain evidence="2">3651</strain>
    </source>
</reference>
<evidence type="ECO:0000313" key="2">
    <source>
        <dbReference type="EMBL" id="KAK4436701.1"/>
    </source>
</evidence>
<dbReference type="InterPro" id="IPR000719">
    <property type="entry name" value="Prot_kinase_dom"/>
</dbReference>
<sequence>MFVDELEDGALYGNGDQWSRGPVIGNSGSGVVFLATLNKCKRRRTVANRLRPVMAVKSTGVSTSLPLLNEKMVLDELQDCRYIRRIFGAETTSSVGGEPAYNLLLEYPSGGTLEDLIERSGGVGLPENDVWRYTKSLLLGLVHLHDHGYVHRNLNPSNVVLLRCSSTEFMAKIGNYESVAKIEMLEKTLWRPYSRTGVEYLSPEAFSGGNQGPAADVWAVGCIVYEMLTGKSVWEGRGEKEIRAELWKMKKGRGRMNINSNGVSENGKEFFKGCFESRWTAESATSTMLHYCCSTIVLKPRSLSREYIVDYAHERNTATSPTAYNDCMEAMHWVETTKRGCGRLY</sequence>
<keyword evidence="2" id="KW-0418">Kinase</keyword>
<comment type="caution">
    <text evidence="2">The sequence shown here is derived from an EMBL/GenBank/DDBJ whole genome shotgun (WGS) entry which is preliminary data.</text>
</comment>
<reference evidence="2" key="1">
    <citation type="submission" date="2020-06" db="EMBL/GenBank/DDBJ databases">
        <authorList>
            <person name="Li T."/>
            <person name="Hu X."/>
            <person name="Zhang T."/>
            <person name="Song X."/>
            <person name="Zhang H."/>
            <person name="Dai N."/>
            <person name="Sheng W."/>
            <person name="Hou X."/>
            <person name="Wei L."/>
        </authorList>
    </citation>
    <scope>NUCLEOTIDE SEQUENCE</scope>
    <source>
        <strain evidence="2">3651</strain>
        <tissue evidence="2">Leaf</tissue>
    </source>
</reference>
<dbReference type="Pfam" id="PF00069">
    <property type="entry name" value="Pkinase"/>
    <property type="match status" value="1"/>
</dbReference>
<dbReference type="InterPro" id="IPR011009">
    <property type="entry name" value="Kinase-like_dom_sf"/>
</dbReference>
<dbReference type="PROSITE" id="PS50011">
    <property type="entry name" value="PROTEIN_KINASE_DOM"/>
    <property type="match status" value="1"/>
</dbReference>
<dbReference type="GO" id="GO:0005524">
    <property type="term" value="F:ATP binding"/>
    <property type="evidence" value="ECO:0007669"/>
    <property type="project" value="InterPro"/>
</dbReference>
<proteinExistence type="predicted"/>
<dbReference type="PANTHER" id="PTHR48011:SF56">
    <property type="entry name" value="PROTEIN KINASE DOMAIN-CONTAINING PROTEIN"/>
    <property type="match status" value="1"/>
</dbReference>
<accession>A0AAE2CW12</accession>
<keyword evidence="3" id="KW-1185">Reference proteome</keyword>
<name>A0AAE2CW12_9LAMI</name>